<evidence type="ECO:0000313" key="7">
    <source>
        <dbReference type="EMBL" id="MDI6098921.1"/>
    </source>
</evidence>
<dbReference type="RefSeq" id="WP_282758832.1">
    <property type="nucleotide sequence ID" value="NZ_JASCTH010000005.1"/>
</dbReference>
<keyword evidence="3" id="KW-0732">Signal</keyword>
<keyword evidence="8" id="KW-1185">Reference proteome</keyword>
<dbReference type="Proteomes" id="UP001241758">
    <property type="component" value="Unassembled WGS sequence"/>
</dbReference>
<dbReference type="InterPro" id="IPR009003">
    <property type="entry name" value="Peptidase_S1_PA"/>
</dbReference>
<dbReference type="EC" id="3.4.21.-" evidence="6"/>
<accession>A0ABT6WGS0</accession>
<evidence type="ECO:0000256" key="5">
    <source>
        <dbReference type="ARBA" id="ARBA00022825"/>
    </source>
</evidence>
<dbReference type="InterPro" id="IPR043504">
    <property type="entry name" value="Peptidase_S1_PA_chymotrypsin"/>
</dbReference>
<reference evidence="7 8" key="1">
    <citation type="submission" date="2023-05" db="EMBL/GenBank/DDBJ databases">
        <title>Actinoplanes sp. NEAU-A12 genome sequencing.</title>
        <authorList>
            <person name="Wang Z.-S."/>
        </authorList>
    </citation>
    <scope>NUCLEOTIDE SEQUENCE [LARGE SCALE GENOMIC DNA]</scope>
    <source>
        <strain evidence="7 8">NEAU-A12</strain>
    </source>
</reference>
<dbReference type="SUPFAM" id="SSF50494">
    <property type="entry name" value="Trypsin-like serine proteases"/>
    <property type="match status" value="1"/>
</dbReference>
<keyword evidence="2 6" id="KW-0645">Protease</keyword>
<dbReference type="EMBL" id="JASCTH010000005">
    <property type="protein sequence ID" value="MDI6098921.1"/>
    <property type="molecule type" value="Genomic_DNA"/>
</dbReference>
<evidence type="ECO:0000256" key="3">
    <source>
        <dbReference type="ARBA" id="ARBA00022729"/>
    </source>
</evidence>
<dbReference type="GO" id="GO:0008233">
    <property type="term" value="F:peptidase activity"/>
    <property type="evidence" value="ECO:0007669"/>
    <property type="project" value="UniProtKB-KW"/>
</dbReference>
<dbReference type="Gene3D" id="2.40.10.10">
    <property type="entry name" value="Trypsin-like serine proteases"/>
    <property type="match status" value="2"/>
</dbReference>
<evidence type="ECO:0000256" key="4">
    <source>
        <dbReference type="ARBA" id="ARBA00022801"/>
    </source>
</evidence>
<dbReference type="GO" id="GO:0006508">
    <property type="term" value="P:proteolysis"/>
    <property type="evidence" value="ECO:0007669"/>
    <property type="project" value="UniProtKB-KW"/>
</dbReference>
<keyword evidence="5 6" id="KW-0720">Serine protease</keyword>
<dbReference type="Pfam" id="PF13365">
    <property type="entry name" value="Trypsin_2"/>
    <property type="match status" value="1"/>
</dbReference>
<sequence length="362" mass="37960">MPGGAAGPAGSLARGATTSVTVAGAVPAGASMPGEDVYPNGRRIVAPAAIVSPGEQKDLARAWAGAVRGEIWRREPLHRKIEYARRAGLGLPPDPDAVTTDLALEGIAGSPHLLPGNWLRRGADISDTVALLETPAGDATGFLVSDWLLMTNAHVLPSAEVAARSTARFRHQENAAGRIGRSRQHTLDPDRFFLAEPGLDYAVVAVAAHGRTGRGPGRTYGFVPLIGATGKILLGQPVNVVQHAGGRSREIAVRDNRLLELTGAHLVYAAGAAAGSSGAPIFNDRWELVALHRRLVETRDAQGRLVDIDEHPVIGEPESPHRRWTAGQGVRVSAIVTDLGSRGLTAARQILLTGLLTPGGSR</sequence>
<name>A0ABT6WGS0_9ACTN</name>
<evidence type="ECO:0000313" key="8">
    <source>
        <dbReference type="Proteomes" id="UP001241758"/>
    </source>
</evidence>
<comment type="caution">
    <text evidence="7">The sequence shown here is derived from an EMBL/GenBank/DDBJ whole genome shotgun (WGS) entry which is preliminary data.</text>
</comment>
<evidence type="ECO:0000256" key="6">
    <source>
        <dbReference type="RuleBase" id="RU004296"/>
    </source>
</evidence>
<protein>
    <recommendedName>
        <fullName evidence="6">Serine protease</fullName>
        <ecNumber evidence="6">3.4.21.-</ecNumber>
    </recommendedName>
</protein>
<evidence type="ECO:0000256" key="1">
    <source>
        <dbReference type="ARBA" id="ARBA00008764"/>
    </source>
</evidence>
<dbReference type="PRINTS" id="PR00839">
    <property type="entry name" value="V8PROTEASE"/>
</dbReference>
<proteinExistence type="inferred from homology"/>
<dbReference type="InterPro" id="IPR008256">
    <property type="entry name" value="Peptidase_S1B"/>
</dbReference>
<comment type="similarity">
    <text evidence="1 6">Belongs to the peptidase S1B family.</text>
</comment>
<organism evidence="7 8">
    <name type="scientific">Actinoplanes sandaracinus</name>
    <dbReference type="NCBI Taxonomy" id="3045177"/>
    <lineage>
        <taxon>Bacteria</taxon>
        <taxon>Bacillati</taxon>
        <taxon>Actinomycetota</taxon>
        <taxon>Actinomycetes</taxon>
        <taxon>Micromonosporales</taxon>
        <taxon>Micromonosporaceae</taxon>
        <taxon>Actinoplanes</taxon>
    </lineage>
</organism>
<evidence type="ECO:0000256" key="2">
    <source>
        <dbReference type="ARBA" id="ARBA00022670"/>
    </source>
</evidence>
<keyword evidence="4 6" id="KW-0378">Hydrolase</keyword>
<gene>
    <name evidence="7" type="ORF">QLQ12_09945</name>
</gene>